<feature type="domain" description="O-acyltransferase WSD1-like N-terminal" evidence="11">
    <location>
        <begin position="17"/>
        <end position="275"/>
    </location>
</feature>
<dbReference type="SUPFAM" id="SSF52777">
    <property type="entry name" value="CoA-dependent acyltransferases"/>
    <property type="match status" value="2"/>
</dbReference>
<keyword evidence="7" id="KW-0319">Glycerol metabolism</keyword>
<organism evidence="13 14">
    <name type="scientific">Pseudomarimonas salicorniae</name>
    <dbReference type="NCBI Taxonomy" id="2933270"/>
    <lineage>
        <taxon>Bacteria</taxon>
        <taxon>Pseudomonadati</taxon>
        <taxon>Pseudomonadota</taxon>
        <taxon>Gammaproteobacteria</taxon>
        <taxon>Lysobacterales</taxon>
        <taxon>Lysobacteraceae</taxon>
        <taxon>Pseudomarimonas</taxon>
    </lineage>
</organism>
<keyword evidence="9" id="KW-0012">Acyltransferase</keyword>
<dbReference type="Pfam" id="PF06974">
    <property type="entry name" value="WS_DGAT_C"/>
    <property type="match status" value="1"/>
</dbReference>
<dbReference type="RefSeq" id="WP_248211306.1">
    <property type="nucleotide sequence ID" value="NZ_JALNMH010000017.1"/>
</dbReference>
<evidence type="ECO:0000256" key="2">
    <source>
        <dbReference type="ARBA" id="ARBA00005189"/>
    </source>
</evidence>
<dbReference type="NCBIfam" id="TIGR02946">
    <property type="entry name" value="acyl_WS_DGAT"/>
    <property type="match status" value="1"/>
</dbReference>
<sequence length="470" mass="50432">MSPPTRPPSEAAQRKALTGLDALFLYLESAGTPMHVGSAMLIDKPKGRRQFTASLRDHLIARLAPLPMLRWVLEEAPMALDHPSWRDGGEIDWQAHLRSSRLPSAGAAALARRLAELHAEPLDRDRPLWRIEIIDGLPKGQVALYMKSHHALVDGQAGVALTRALVDLEAGAGAAEGGAPDKASAPAGKSKRARLRASAAQLGRMLRGLPEGVRQIREGAASDWLGRLRDSVWLAPKTPFNRTIGEARRVGLVSLPLADLKRCAKGFGVSLNDVVMCVVADALRADLARRRCLPEDPLVAAMPVSLREPGKEGGNEVSMVQCPLGTDVADPVDRLHAIREATRAIKGRVSAFRGLIPTDFPGLGAPLWVSGLGQLWHRGRLTERLPALANLVISNVPGPPVPLFIGGAPIRHWYPLSIVTHGLGLNVTLLSYADSMEVGVVSAPECLARPETLCRGIERGLARLLKAVPG</sequence>
<keyword evidence="5" id="KW-0444">Lipid biosynthesis</keyword>
<evidence type="ECO:0000256" key="6">
    <source>
        <dbReference type="ARBA" id="ARBA00022679"/>
    </source>
</evidence>
<reference evidence="13" key="1">
    <citation type="submission" date="2022-04" db="EMBL/GenBank/DDBJ databases">
        <title>Lysobacter sp. CAU 1642 isolated from sea sand.</title>
        <authorList>
            <person name="Kim W."/>
        </authorList>
    </citation>
    <scope>NUCLEOTIDE SEQUENCE</scope>
    <source>
        <strain evidence="13">CAU 1642</strain>
    </source>
</reference>
<evidence type="ECO:0000256" key="7">
    <source>
        <dbReference type="ARBA" id="ARBA00022798"/>
    </source>
</evidence>
<name>A0ABT0GLU5_9GAMM</name>
<evidence type="ECO:0000256" key="3">
    <source>
        <dbReference type="ARBA" id="ARBA00009587"/>
    </source>
</evidence>
<accession>A0ABT0GLU5</accession>
<dbReference type="InterPro" id="IPR014292">
    <property type="entry name" value="Acyl_transf_WS/DGAT"/>
</dbReference>
<keyword evidence="8" id="KW-0443">Lipid metabolism</keyword>
<dbReference type="InterPro" id="IPR009721">
    <property type="entry name" value="O-acyltransferase_WSD1_C"/>
</dbReference>
<dbReference type="InterPro" id="IPR023213">
    <property type="entry name" value="CAT-like_dom_sf"/>
</dbReference>
<evidence type="ECO:0000256" key="4">
    <source>
        <dbReference type="ARBA" id="ARBA00013244"/>
    </source>
</evidence>
<dbReference type="EC" id="2.3.1.20" evidence="4"/>
<comment type="pathway">
    <text evidence="2">Lipid metabolism.</text>
</comment>
<evidence type="ECO:0000256" key="9">
    <source>
        <dbReference type="ARBA" id="ARBA00023315"/>
    </source>
</evidence>
<comment type="similarity">
    <text evidence="3">Belongs to the long-chain O-acyltransferase family.</text>
</comment>
<dbReference type="Pfam" id="PF03007">
    <property type="entry name" value="WS_DGAT_cat"/>
    <property type="match status" value="1"/>
</dbReference>
<comment type="caution">
    <text evidence="13">The sequence shown here is derived from an EMBL/GenBank/DDBJ whole genome shotgun (WGS) entry which is preliminary data.</text>
</comment>
<evidence type="ECO:0000259" key="11">
    <source>
        <dbReference type="Pfam" id="PF03007"/>
    </source>
</evidence>
<evidence type="ECO:0000256" key="10">
    <source>
        <dbReference type="ARBA" id="ARBA00048109"/>
    </source>
</evidence>
<evidence type="ECO:0000259" key="12">
    <source>
        <dbReference type="Pfam" id="PF06974"/>
    </source>
</evidence>
<gene>
    <name evidence="13" type="ORF">M0G41_17165</name>
</gene>
<proteinExistence type="inferred from homology"/>
<dbReference type="PANTHER" id="PTHR31650:SF1">
    <property type="entry name" value="WAX ESTER SYNTHASE_DIACYLGLYCEROL ACYLTRANSFERASE 4-RELATED"/>
    <property type="match status" value="1"/>
</dbReference>
<evidence type="ECO:0000256" key="5">
    <source>
        <dbReference type="ARBA" id="ARBA00022516"/>
    </source>
</evidence>
<dbReference type="InterPro" id="IPR045034">
    <property type="entry name" value="O-acyltransferase_WSD1-like"/>
</dbReference>
<comment type="catalytic activity">
    <reaction evidence="10">
        <text>an acyl-CoA + a 1,2-diacyl-sn-glycerol = a triacyl-sn-glycerol + CoA</text>
        <dbReference type="Rhea" id="RHEA:10868"/>
        <dbReference type="ChEBI" id="CHEBI:17815"/>
        <dbReference type="ChEBI" id="CHEBI:57287"/>
        <dbReference type="ChEBI" id="CHEBI:58342"/>
        <dbReference type="ChEBI" id="CHEBI:64615"/>
        <dbReference type="EC" id="2.3.1.20"/>
    </reaction>
</comment>
<dbReference type="PANTHER" id="PTHR31650">
    <property type="entry name" value="O-ACYLTRANSFERASE (WSD1-LIKE) FAMILY PROTEIN"/>
    <property type="match status" value="1"/>
</dbReference>
<evidence type="ECO:0000256" key="8">
    <source>
        <dbReference type="ARBA" id="ARBA00023098"/>
    </source>
</evidence>
<dbReference type="Proteomes" id="UP001431449">
    <property type="component" value="Unassembled WGS sequence"/>
</dbReference>
<evidence type="ECO:0000256" key="1">
    <source>
        <dbReference type="ARBA" id="ARBA00004771"/>
    </source>
</evidence>
<evidence type="ECO:0000313" key="14">
    <source>
        <dbReference type="Proteomes" id="UP001431449"/>
    </source>
</evidence>
<feature type="domain" description="O-acyltransferase WSD1 C-terminal" evidence="12">
    <location>
        <begin position="314"/>
        <end position="463"/>
    </location>
</feature>
<protein>
    <recommendedName>
        <fullName evidence="4">diacylglycerol O-acyltransferase</fullName>
        <ecNumber evidence="4">2.3.1.20</ecNumber>
    </recommendedName>
</protein>
<dbReference type="EMBL" id="JALNMH010000017">
    <property type="protein sequence ID" value="MCK7595393.1"/>
    <property type="molecule type" value="Genomic_DNA"/>
</dbReference>
<keyword evidence="14" id="KW-1185">Reference proteome</keyword>
<comment type="pathway">
    <text evidence="1">Glycerolipid metabolism; triacylglycerol biosynthesis.</text>
</comment>
<dbReference type="InterPro" id="IPR004255">
    <property type="entry name" value="O-acyltransferase_WSD1_N"/>
</dbReference>
<dbReference type="Gene3D" id="3.30.559.10">
    <property type="entry name" value="Chloramphenicol acetyltransferase-like domain"/>
    <property type="match status" value="1"/>
</dbReference>
<keyword evidence="6" id="KW-0808">Transferase</keyword>
<evidence type="ECO:0000313" key="13">
    <source>
        <dbReference type="EMBL" id="MCK7595393.1"/>
    </source>
</evidence>